<dbReference type="Proteomes" id="UP000221165">
    <property type="component" value="Unassembled WGS sequence"/>
</dbReference>
<evidence type="ECO:0000313" key="2">
    <source>
        <dbReference type="Proteomes" id="UP000221165"/>
    </source>
</evidence>
<protein>
    <submittedName>
        <fullName evidence="1">Uncharacterized protein</fullName>
    </submittedName>
</protein>
<accession>A0A2C6KW82</accession>
<dbReference type="EMBL" id="MIGC01002820">
    <property type="protein sequence ID" value="PHJ20354.1"/>
    <property type="molecule type" value="Genomic_DNA"/>
</dbReference>
<gene>
    <name evidence="1" type="ORF">CSUI_005811</name>
</gene>
<dbReference type="VEuPathDB" id="ToxoDB:CSUI_005811"/>
<comment type="caution">
    <text evidence="1">The sequence shown here is derived from an EMBL/GenBank/DDBJ whole genome shotgun (WGS) entry which is preliminary data.</text>
</comment>
<sequence>MIKYLPFLLGRIPRTSWDFRVLQPRCQFSKGDCLFVCFSCQEMTCF</sequence>
<organism evidence="1 2">
    <name type="scientific">Cystoisospora suis</name>
    <dbReference type="NCBI Taxonomy" id="483139"/>
    <lineage>
        <taxon>Eukaryota</taxon>
        <taxon>Sar</taxon>
        <taxon>Alveolata</taxon>
        <taxon>Apicomplexa</taxon>
        <taxon>Conoidasida</taxon>
        <taxon>Coccidia</taxon>
        <taxon>Eucoccidiorida</taxon>
        <taxon>Eimeriorina</taxon>
        <taxon>Sarcocystidae</taxon>
        <taxon>Cystoisospora</taxon>
    </lineage>
</organism>
<name>A0A2C6KW82_9APIC</name>
<reference evidence="1 2" key="1">
    <citation type="journal article" date="2017" name="Int. J. Parasitol.">
        <title>The genome of the protozoan parasite Cystoisospora suis and a reverse vaccinology approach to identify vaccine candidates.</title>
        <authorList>
            <person name="Palmieri N."/>
            <person name="Shrestha A."/>
            <person name="Ruttkowski B."/>
            <person name="Beck T."/>
            <person name="Vogl C."/>
            <person name="Tomley F."/>
            <person name="Blake D.P."/>
            <person name="Joachim A."/>
        </authorList>
    </citation>
    <scope>NUCLEOTIDE SEQUENCE [LARGE SCALE GENOMIC DNA]</scope>
    <source>
        <strain evidence="1 2">Wien I</strain>
    </source>
</reference>
<dbReference type="AlphaFoldDB" id="A0A2C6KW82"/>
<evidence type="ECO:0000313" key="1">
    <source>
        <dbReference type="EMBL" id="PHJ20354.1"/>
    </source>
</evidence>
<proteinExistence type="predicted"/>
<dbReference type="GeneID" id="94429190"/>
<dbReference type="RefSeq" id="XP_067922043.1">
    <property type="nucleotide sequence ID" value="XM_068065979.1"/>
</dbReference>
<keyword evidence="2" id="KW-1185">Reference proteome</keyword>